<reference evidence="3 4" key="1">
    <citation type="journal article" date="2019" name="Emerg. Microbes Infect.">
        <title>Comprehensive subspecies identification of 175 nontuberculous mycobacteria species based on 7547 genomic profiles.</title>
        <authorList>
            <person name="Matsumoto Y."/>
            <person name="Kinjo T."/>
            <person name="Motooka D."/>
            <person name="Nabeya D."/>
            <person name="Jung N."/>
            <person name="Uechi K."/>
            <person name="Horii T."/>
            <person name="Iida T."/>
            <person name="Fujita J."/>
            <person name="Nakamura S."/>
        </authorList>
    </citation>
    <scope>NUCLEOTIDE SEQUENCE [LARGE SCALE GENOMIC DNA]</scope>
    <source>
        <strain evidence="3 4">JCM 6376</strain>
    </source>
</reference>
<feature type="signal peptide" evidence="2">
    <location>
        <begin position="1"/>
        <end position="18"/>
    </location>
</feature>
<proteinExistence type="predicted"/>
<evidence type="ECO:0000313" key="4">
    <source>
        <dbReference type="Proteomes" id="UP000467327"/>
    </source>
</evidence>
<feature type="region of interest" description="Disordered" evidence="1">
    <location>
        <begin position="221"/>
        <end position="272"/>
    </location>
</feature>
<dbReference type="KEGG" id="maic:MAIC_11590"/>
<dbReference type="EMBL" id="AP022561">
    <property type="protein sequence ID" value="BBX06356.1"/>
    <property type="molecule type" value="Genomic_DNA"/>
</dbReference>
<dbReference type="RefSeq" id="WP_115316820.1">
    <property type="nucleotide sequence ID" value="NZ_AP022561.1"/>
</dbReference>
<dbReference type="Proteomes" id="UP000467327">
    <property type="component" value="Chromosome"/>
</dbReference>
<feature type="chain" id="PRO_5042001756" description="PE-PGRS family protein" evidence="2">
    <location>
        <begin position="19"/>
        <end position="272"/>
    </location>
</feature>
<gene>
    <name evidence="3" type="ORF">MAIC_11590</name>
</gene>
<organism evidence="3 4">
    <name type="scientific">Mycolicibacterium aichiense</name>
    <dbReference type="NCBI Taxonomy" id="1799"/>
    <lineage>
        <taxon>Bacteria</taxon>
        <taxon>Bacillati</taxon>
        <taxon>Actinomycetota</taxon>
        <taxon>Actinomycetes</taxon>
        <taxon>Mycobacteriales</taxon>
        <taxon>Mycobacteriaceae</taxon>
        <taxon>Mycolicibacterium</taxon>
    </lineage>
</organism>
<protein>
    <recommendedName>
        <fullName evidence="5">PE-PGRS family protein</fullName>
    </recommendedName>
</protein>
<keyword evidence="4" id="KW-1185">Reference proteome</keyword>
<evidence type="ECO:0000313" key="3">
    <source>
        <dbReference type="EMBL" id="BBX06356.1"/>
    </source>
</evidence>
<evidence type="ECO:0000256" key="1">
    <source>
        <dbReference type="SAM" id="MobiDB-lite"/>
    </source>
</evidence>
<keyword evidence="2" id="KW-0732">Signal</keyword>
<evidence type="ECO:0000256" key="2">
    <source>
        <dbReference type="SAM" id="SignalP"/>
    </source>
</evidence>
<evidence type="ECO:0008006" key="5">
    <source>
        <dbReference type="Google" id="ProtNLM"/>
    </source>
</evidence>
<name>A0AAD1HJP5_9MYCO</name>
<sequence length="272" mass="27496">MEYAVRRCALAATTLATAGALTLTPVTVAPPQLTATHISAPAVQLTNVWSDLAAHTVTNVTQLAELFLGTGNAAPLPSPTLPLAPVATQLVLNQLIYVAQVFTGQGGKIPGEISTHLTEVGTLAGQVFNAVPAIVVQQLLVPLYAAQKTVEYVAGSANPVGALFEAPALFLDLALNSDAGLLGSYGPIGLPLYIRNLLAEAIYTPPPTIVLPFKKPAAASTPKAAATRTPAPKAPSGTASSARSKPKAAAGSNRTAGAAKSSGTSGAHSKRG</sequence>
<accession>A0AAD1HJP5</accession>
<dbReference type="AlphaFoldDB" id="A0AAD1HJP5"/>